<gene>
    <name evidence="2" type="ORF">DXH78_15520</name>
</gene>
<comment type="similarity">
    <text evidence="1">Belongs to the UPF0065 (bug) family.</text>
</comment>
<evidence type="ECO:0000313" key="3">
    <source>
        <dbReference type="Proteomes" id="UP000263993"/>
    </source>
</evidence>
<dbReference type="Gene3D" id="3.40.190.10">
    <property type="entry name" value="Periplasmic binding protein-like II"/>
    <property type="match status" value="1"/>
</dbReference>
<dbReference type="SUPFAM" id="SSF53850">
    <property type="entry name" value="Periplasmic binding protein-like II"/>
    <property type="match status" value="1"/>
</dbReference>
<dbReference type="EMBL" id="QRGO01000002">
    <property type="protein sequence ID" value="RDV02013.1"/>
    <property type="molecule type" value="Genomic_DNA"/>
</dbReference>
<accession>A0A371B3I7</accession>
<dbReference type="PANTHER" id="PTHR42928:SF5">
    <property type="entry name" value="BLR1237 PROTEIN"/>
    <property type="match status" value="1"/>
</dbReference>
<dbReference type="Pfam" id="PF03401">
    <property type="entry name" value="TctC"/>
    <property type="match status" value="1"/>
</dbReference>
<organism evidence="2 3">
    <name type="scientific">Undibacter mobilis</name>
    <dbReference type="NCBI Taxonomy" id="2292256"/>
    <lineage>
        <taxon>Bacteria</taxon>
        <taxon>Pseudomonadati</taxon>
        <taxon>Pseudomonadota</taxon>
        <taxon>Alphaproteobacteria</taxon>
        <taxon>Hyphomicrobiales</taxon>
        <taxon>Nitrobacteraceae</taxon>
        <taxon>Undibacter</taxon>
    </lineage>
</organism>
<name>A0A371B3I7_9BRAD</name>
<dbReference type="PANTHER" id="PTHR42928">
    <property type="entry name" value="TRICARBOXYLATE-BINDING PROTEIN"/>
    <property type="match status" value="1"/>
</dbReference>
<protein>
    <submittedName>
        <fullName evidence="2">Tripartite tricarboxylate transporter substrate binding protein</fullName>
    </submittedName>
</protein>
<dbReference type="RefSeq" id="WP_115518134.1">
    <property type="nucleotide sequence ID" value="NZ_QRGO01000002.1"/>
</dbReference>
<dbReference type="CDD" id="cd13578">
    <property type="entry name" value="PBP2_Bug27"/>
    <property type="match status" value="1"/>
</dbReference>
<sequence>MLRTLLKIFAPVVIGGALPLIGPVAHAGDYPDRPVHLVVSYPAGGATDLIGRLLAEALGDKLGQRIVVDNRGGASGMLGARFAAEAKPDGYTIVIATATTHAVNPWLFRNTIGYDAIKSFTPISYVGYTPLVLVAHPSVPASNVKELLAYIKSKNNDISYANGGTGSVPHMAGELFNATAGIKVQTVPYKGDGPATTDVLAGHLPYMFAHLPVVLPLIRSGQLKAIGVTTPQRSEFAPDIPTIAEQGLPNYSIETWWGIFGPAKMPKDIVFTLNTAIRDVLTKPDVKKLFFDRGYETRPTTPEEFGAYVKKEYDRWGKIVEESGMQVN</sequence>
<dbReference type="Proteomes" id="UP000263993">
    <property type="component" value="Unassembled WGS sequence"/>
</dbReference>
<dbReference type="Gene3D" id="3.40.190.150">
    <property type="entry name" value="Bordetella uptake gene, domain 1"/>
    <property type="match status" value="1"/>
</dbReference>
<comment type="caution">
    <text evidence="2">The sequence shown here is derived from an EMBL/GenBank/DDBJ whole genome shotgun (WGS) entry which is preliminary data.</text>
</comment>
<dbReference type="InterPro" id="IPR042100">
    <property type="entry name" value="Bug_dom1"/>
</dbReference>
<dbReference type="InterPro" id="IPR005064">
    <property type="entry name" value="BUG"/>
</dbReference>
<proteinExistence type="inferred from homology"/>
<dbReference type="OrthoDB" id="7253390at2"/>
<reference evidence="3" key="1">
    <citation type="submission" date="2018-08" db="EMBL/GenBank/DDBJ databases">
        <authorList>
            <person name="Kim S.-J."/>
            <person name="Jung G.-Y."/>
        </authorList>
    </citation>
    <scope>NUCLEOTIDE SEQUENCE [LARGE SCALE GENOMIC DNA]</scope>
    <source>
        <strain evidence="3">GY_H</strain>
    </source>
</reference>
<evidence type="ECO:0000313" key="2">
    <source>
        <dbReference type="EMBL" id="RDV02013.1"/>
    </source>
</evidence>
<keyword evidence="3" id="KW-1185">Reference proteome</keyword>
<evidence type="ECO:0000256" key="1">
    <source>
        <dbReference type="ARBA" id="ARBA00006987"/>
    </source>
</evidence>
<dbReference type="PIRSF" id="PIRSF017082">
    <property type="entry name" value="YflP"/>
    <property type="match status" value="1"/>
</dbReference>
<dbReference type="AlphaFoldDB" id="A0A371B3I7"/>